<comment type="caution">
    <text evidence="1">The sequence shown here is derived from an EMBL/GenBank/DDBJ whole genome shotgun (WGS) entry which is preliminary data.</text>
</comment>
<evidence type="ECO:0000313" key="2">
    <source>
        <dbReference type="Proteomes" id="UP000763088"/>
    </source>
</evidence>
<protein>
    <submittedName>
        <fullName evidence="1">Uncharacterized protein</fullName>
    </submittedName>
</protein>
<proteinExistence type="predicted"/>
<gene>
    <name evidence="1" type="ORF">E7102_09140</name>
</gene>
<organism evidence="1 2">
    <name type="scientific">Xylanibacter ruminicola</name>
    <name type="common">Prevotella ruminicola</name>
    <dbReference type="NCBI Taxonomy" id="839"/>
    <lineage>
        <taxon>Bacteria</taxon>
        <taxon>Pseudomonadati</taxon>
        <taxon>Bacteroidota</taxon>
        <taxon>Bacteroidia</taxon>
        <taxon>Bacteroidales</taxon>
        <taxon>Prevotellaceae</taxon>
        <taxon>Xylanibacter</taxon>
    </lineage>
</organism>
<sequence>MEKIYISSERQVSLDGLMTIGMLENGLMTADFMCCEDVEMQTFSGTFKVEGKHDGNVYMTEKPKRRRNKAIFRDDNASLSQGQDKRWYFYFSLDEDQLEQLPEKLVHQASAIAQKVIRELIKGRGYRL</sequence>
<accession>A0A928BU22</accession>
<dbReference type="EMBL" id="SUYD01000010">
    <property type="protein sequence ID" value="MBE6266621.1"/>
    <property type="molecule type" value="Genomic_DNA"/>
</dbReference>
<evidence type="ECO:0000313" key="1">
    <source>
        <dbReference type="EMBL" id="MBE6266621.1"/>
    </source>
</evidence>
<reference evidence="1" key="1">
    <citation type="submission" date="2019-04" db="EMBL/GenBank/DDBJ databases">
        <title>Evolution of Biomass-Degrading Anaerobic Consortia Revealed by Metagenomics.</title>
        <authorList>
            <person name="Peng X."/>
        </authorList>
    </citation>
    <scope>NUCLEOTIDE SEQUENCE</scope>
    <source>
        <strain evidence="1">SIG141</strain>
    </source>
</reference>
<dbReference type="Proteomes" id="UP000763088">
    <property type="component" value="Unassembled WGS sequence"/>
</dbReference>
<dbReference type="AlphaFoldDB" id="A0A928BU22"/>
<name>A0A928BU22_XYLRU</name>